<feature type="compositionally biased region" description="Low complexity" evidence="8">
    <location>
        <begin position="667"/>
        <end position="697"/>
    </location>
</feature>
<comment type="subcellular location">
    <subcellularLocation>
        <location evidence="1">Nucleus</location>
    </subcellularLocation>
</comment>
<dbReference type="GO" id="GO:0032968">
    <property type="term" value="P:positive regulation of transcription elongation by RNA polymerase II"/>
    <property type="evidence" value="ECO:0007669"/>
    <property type="project" value="TreeGrafter"/>
</dbReference>
<dbReference type="RefSeq" id="XP_011200597.2">
    <property type="nucleotide sequence ID" value="XM_011202295.4"/>
</dbReference>
<protein>
    <submittedName>
        <fullName evidence="11 12">RNA polymerase II elongation factor Ell</fullName>
    </submittedName>
</protein>
<dbReference type="InterPro" id="IPR036390">
    <property type="entry name" value="WH_DNA-bd_sf"/>
</dbReference>
<evidence type="ECO:0000313" key="13">
    <source>
        <dbReference type="RefSeq" id="XP_011200600.2"/>
    </source>
</evidence>
<evidence type="ECO:0000256" key="8">
    <source>
        <dbReference type="SAM" id="MobiDB-lite"/>
    </source>
</evidence>
<evidence type="ECO:0000313" key="10">
    <source>
        <dbReference type="Proteomes" id="UP001652620"/>
    </source>
</evidence>
<proteinExistence type="inferred from homology"/>
<evidence type="ECO:0000256" key="1">
    <source>
        <dbReference type="ARBA" id="ARBA00004123"/>
    </source>
</evidence>
<dbReference type="KEGG" id="bdr:105224266"/>
<feature type="compositionally biased region" description="Low complexity" evidence="8">
    <location>
        <begin position="714"/>
        <end position="726"/>
    </location>
</feature>
<dbReference type="GO" id="GO:0008023">
    <property type="term" value="C:transcription elongation factor complex"/>
    <property type="evidence" value="ECO:0007669"/>
    <property type="project" value="InterPro"/>
</dbReference>
<feature type="compositionally biased region" description="Polar residues" evidence="8">
    <location>
        <begin position="306"/>
        <end position="329"/>
    </location>
</feature>
<dbReference type="GeneID" id="105224266"/>
<sequence length="1260" mass="138167">MTNSIATAKCPSALSSGNYGMSQNRYSDESKDYFFVKLTDSAYRAIEEYQHNENTKRFTNGQRPKIQVNGNSGVIYFPTLDSNEGRKFGFTIDDIEGSLECIQQTSEGLDVLGSIPYRMRIHANDDIYDTTRTKMAIAEETEKSKCIREIKPNQTDIGRKVKKSVPSSTVYPHLSHSGNNNGNNNNSSSNYLSSLSRSKLTTSLNNNSPPTTQHTLNSGSGANERMNNKLGGTNLSTSSSSSRSPNPTLLGGLGTIASGTNSTNNRYGNGSASNVYSQNNLSPSLTSASSLSSTLAGGIANGYASATQHNSPNESTASTLVNSGVNSKQSRLNSNVSVGNGNFSRGGGGGSFSSNGSKAGSGTKGGAASNANGGGSKLPDISRRKIRERLIHLLALRPFKKPELYARLQNEGLRDRERSLISNILKDIALSRDNTYNLRRQMWNDVNENWPYYTEQELQQLKRRKPQNLTPPLSSDAGSSTSGQSPTSTHTGSPPPLAGGMNGGNSLKRTSLEYDEPFPPKKQRISHMAATGAGVNRMTATSNNSAGGSGVRAGASFSTISNSKNSGNTSFSMQRNKHATAKASTYSPQGPRNTTQSSENSVNSDLSYNVLNNMDDFMLNIENPQGNGYTAHCCGSSSNGSNNNARKSNGSGNSKSSNSNPKENRHSGSSSGTFSATTNISPKNNTNSGNGNNSNYNVQENEGSSNNLRHTLKRSSLASSPKSSLPYGVNFVPESSSGNSRSAGRDNSNRSGSVNYRHQSPNNTQQQQQKQQKSSNSVIYSPKIQAATNIGKNEREDHVPAGRSNSGSKSQTTSHSMGSSTATASGSNKQQMRGVGVRTPTPPVQEQQRYLQQGTHYQSQQTHSASTNSPVQRHNNQPQHLHQQEQQQQQHQQLQFESNSQLPVTQHSVITDAVDVDAAETPNYDFSSYTAITSIEQRRQYKTEFERDYDEYRQLLERIEDVRRNFQVLADQLQRAPQGCSDYEHIKEQIVAEYERINNEEELKRDKQRFDYLHAKLAHIKQLVTDYDKTLTSMAAAAAAVAAAQHHQQQQQEQQLLQHASTTAAMHMAAGATSHFVDGSTNVLTAATAHNARVSPMVSGSESNHSPPSGYQNQAQYYIQQQLQQQPNQIIQHEQEQHKHQNNDETLHRKKKHTHNILQRHHNQQQQQQQHQQYYLSPENQTHASSFDEQHSAQHHQQREPEQFNGHHHYQGNNNNDDSDSDDSSDSNDEDSNDDDSNDDDDDNGSNHDSNNDDDVNEHF</sequence>
<keyword evidence="4" id="KW-0804">Transcription</keyword>
<feature type="compositionally biased region" description="Polar residues" evidence="8">
    <location>
        <begin position="733"/>
        <end position="742"/>
    </location>
</feature>
<dbReference type="PANTHER" id="PTHR23288">
    <property type="entry name" value="OCCLUDIN AND RNA POLYMERASE II ELONGATION FACTOR ELL"/>
    <property type="match status" value="1"/>
</dbReference>
<feature type="compositionally biased region" description="Low complexity" evidence="8">
    <location>
        <begin position="173"/>
        <end position="212"/>
    </location>
</feature>
<dbReference type="RefSeq" id="XP_011200601.2">
    <property type="nucleotide sequence ID" value="XM_011202299.4"/>
</dbReference>
<dbReference type="Gene3D" id="6.10.140.340">
    <property type="match status" value="1"/>
</dbReference>
<feature type="region of interest" description="Disordered" evidence="8">
    <location>
        <begin position="306"/>
        <end position="380"/>
    </location>
</feature>
<evidence type="ECO:0000313" key="11">
    <source>
        <dbReference type="RefSeq" id="XP_011200597.2"/>
    </source>
</evidence>
<dbReference type="GO" id="GO:0000987">
    <property type="term" value="F:cis-regulatory region sequence-specific DNA binding"/>
    <property type="evidence" value="ECO:0007669"/>
    <property type="project" value="TreeGrafter"/>
</dbReference>
<evidence type="ECO:0000313" key="15">
    <source>
        <dbReference type="RefSeq" id="XP_029405279.2"/>
    </source>
</evidence>
<dbReference type="Pfam" id="PF10390">
    <property type="entry name" value="ELL"/>
    <property type="match status" value="1"/>
</dbReference>
<accession>A0A6I9V053</accession>
<dbReference type="InterPro" id="IPR031176">
    <property type="entry name" value="ELL/occludin"/>
</dbReference>
<feature type="coiled-coil region" evidence="7">
    <location>
        <begin position="942"/>
        <end position="976"/>
    </location>
</feature>
<evidence type="ECO:0000313" key="14">
    <source>
        <dbReference type="RefSeq" id="XP_011200601.2"/>
    </source>
</evidence>
<feature type="compositionally biased region" description="Low complexity" evidence="8">
    <location>
        <begin position="812"/>
        <end position="827"/>
    </location>
</feature>
<dbReference type="InterPro" id="IPR010844">
    <property type="entry name" value="Occludin_ELL"/>
</dbReference>
<dbReference type="PROSITE" id="PS51980">
    <property type="entry name" value="OCEL"/>
    <property type="match status" value="1"/>
</dbReference>
<feature type="compositionally biased region" description="Low complexity" evidence="8">
    <location>
        <begin position="233"/>
        <end position="250"/>
    </location>
</feature>
<feature type="region of interest" description="Disordered" evidence="8">
    <location>
        <begin position="463"/>
        <end position="522"/>
    </location>
</feature>
<feature type="compositionally biased region" description="Low complexity" evidence="8">
    <location>
        <begin position="637"/>
        <end position="660"/>
    </location>
</feature>
<keyword evidence="10" id="KW-1185">Reference proteome</keyword>
<dbReference type="Gene3D" id="1.10.10.2670">
    <property type="entry name" value="E3 ubiquitin-protein ligase"/>
    <property type="match status" value="1"/>
</dbReference>
<feature type="compositionally biased region" description="Low complexity" evidence="8">
    <location>
        <begin position="872"/>
        <end position="895"/>
    </location>
</feature>
<evidence type="ECO:0000256" key="2">
    <source>
        <dbReference type="ARBA" id="ARBA00009171"/>
    </source>
</evidence>
<keyword evidence="7" id="KW-0175">Coiled coil</keyword>
<feature type="domain" description="OCEL" evidence="9">
    <location>
        <begin position="923"/>
        <end position="1032"/>
    </location>
</feature>
<evidence type="ECO:0000313" key="12">
    <source>
        <dbReference type="RefSeq" id="XP_011200599.2"/>
    </source>
</evidence>
<evidence type="ECO:0000256" key="6">
    <source>
        <dbReference type="PROSITE-ProRule" id="PRU01324"/>
    </source>
</evidence>
<dbReference type="SUPFAM" id="SSF46785">
    <property type="entry name" value="Winged helix' DNA-binding domain"/>
    <property type="match status" value="1"/>
</dbReference>
<dbReference type="AlphaFoldDB" id="A0A6I9V053"/>
<feature type="compositionally biased region" description="Acidic residues" evidence="8">
    <location>
        <begin position="1217"/>
        <end position="1244"/>
    </location>
</feature>
<dbReference type="RefSeq" id="XP_029405279.2">
    <property type="nucleotide sequence ID" value="XM_029549419.2"/>
</dbReference>
<evidence type="ECO:0000313" key="16">
    <source>
        <dbReference type="RefSeq" id="XP_049314422.1"/>
    </source>
</evidence>
<dbReference type="InterPro" id="IPR019464">
    <property type="entry name" value="ELL_N"/>
</dbReference>
<feature type="region of interest" description="Disordered" evidence="8">
    <location>
        <begin position="637"/>
        <end position="901"/>
    </location>
</feature>
<feature type="region of interest" description="Disordered" evidence="8">
    <location>
        <begin position="151"/>
        <end position="271"/>
    </location>
</feature>
<dbReference type="Pfam" id="PF07303">
    <property type="entry name" value="Occludin_ELL"/>
    <property type="match status" value="1"/>
</dbReference>
<keyword evidence="3" id="KW-0805">Transcription regulation</keyword>
<comment type="similarity">
    <text evidence="2 6">Belongs to the ELL/occludin family.</text>
</comment>
<dbReference type="OrthoDB" id="6284217at2759"/>
<dbReference type="RefSeq" id="XP_011200600.2">
    <property type="nucleotide sequence ID" value="XM_011202298.4"/>
</dbReference>
<dbReference type="GO" id="GO:0042795">
    <property type="term" value="P:snRNA transcription by RNA polymerase II"/>
    <property type="evidence" value="ECO:0007669"/>
    <property type="project" value="TreeGrafter"/>
</dbReference>
<keyword evidence="5" id="KW-0539">Nucleus</keyword>
<reference evidence="11 12" key="1">
    <citation type="submission" date="2025-05" db="UniProtKB">
        <authorList>
            <consortium name="RefSeq"/>
        </authorList>
    </citation>
    <scope>IDENTIFICATION</scope>
    <source>
        <tissue evidence="11 12">Adult</tissue>
    </source>
</reference>
<keyword evidence="11 12" id="KW-0251">Elongation factor</keyword>
<feature type="compositionally biased region" description="Polar residues" evidence="8">
    <location>
        <begin position="560"/>
        <end position="574"/>
    </location>
</feature>
<name>A0A6I9V053_BACDO</name>
<feature type="compositionally biased region" description="Polar residues" evidence="8">
    <location>
        <begin position="257"/>
        <end position="271"/>
    </location>
</feature>
<feature type="compositionally biased region" description="Polar residues" evidence="8">
    <location>
        <begin position="698"/>
        <end position="709"/>
    </location>
</feature>
<dbReference type="PANTHER" id="PTHR23288:SF17">
    <property type="entry name" value="RNA POLYMERASE II ELONGATION FACTOR ELL"/>
    <property type="match status" value="1"/>
</dbReference>
<feature type="compositionally biased region" description="Basic residues" evidence="8">
    <location>
        <begin position="1148"/>
        <end position="1163"/>
    </location>
</feature>
<feature type="compositionally biased region" description="Polar residues" evidence="8">
    <location>
        <begin position="749"/>
        <end position="764"/>
    </location>
</feature>
<feature type="region of interest" description="Disordered" evidence="8">
    <location>
        <begin position="1124"/>
        <end position="1260"/>
    </location>
</feature>
<dbReference type="RefSeq" id="XP_011200599.2">
    <property type="nucleotide sequence ID" value="XM_011202297.4"/>
</dbReference>
<evidence type="ECO:0000313" key="17">
    <source>
        <dbReference type="RefSeq" id="XP_049314423.1"/>
    </source>
</evidence>
<dbReference type="InterPro" id="IPR042065">
    <property type="entry name" value="E3_ELL-like"/>
</dbReference>
<evidence type="ECO:0000256" key="4">
    <source>
        <dbReference type="ARBA" id="ARBA00023163"/>
    </source>
</evidence>
<feature type="compositionally biased region" description="Low complexity" evidence="8">
    <location>
        <begin position="474"/>
        <end position="492"/>
    </location>
</feature>
<feature type="region of interest" description="Disordered" evidence="8">
    <location>
        <begin position="560"/>
        <end position="603"/>
    </location>
</feature>
<feature type="compositionally biased region" description="Polar residues" evidence="8">
    <location>
        <begin position="844"/>
        <end position="871"/>
    </location>
</feature>
<dbReference type="RefSeq" id="XP_049314422.1">
    <property type="nucleotide sequence ID" value="XM_049458465.1"/>
</dbReference>
<feature type="compositionally biased region" description="Low complexity" evidence="8">
    <location>
        <begin position="330"/>
        <end position="343"/>
    </location>
</feature>
<organism evidence="10 12">
    <name type="scientific">Bactrocera dorsalis</name>
    <name type="common">Oriental fruit fly</name>
    <name type="synonym">Dacus dorsalis</name>
    <dbReference type="NCBI Taxonomy" id="27457"/>
    <lineage>
        <taxon>Eukaryota</taxon>
        <taxon>Metazoa</taxon>
        <taxon>Ecdysozoa</taxon>
        <taxon>Arthropoda</taxon>
        <taxon>Hexapoda</taxon>
        <taxon>Insecta</taxon>
        <taxon>Pterygota</taxon>
        <taxon>Neoptera</taxon>
        <taxon>Endopterygota</taxon>
        <taxon>Diptera</taxon>
        <taxon>Brachycera</taxon>
        <taxon>Muscomorpha</taxon>
        <taxon>Tephritoidea</taxon>
        <taxon>Tephritidae</taxon>
        <taxon>Bactrocera</taxon>
        <taxon>Bactrocera</taxon>
    </lineage>
</organism>
<dbReference type="GO" id="GO:0003746">
    <property type="term" value="F:translation elongation factor activity"/>
    <property type="evidence" value="ECO:0007669"/>
    <property type="project" value="UniProtKB-KW"/>
</dbReference>
<dbReference type="SUPFAM" id="SSF144292">
    <property type="entry name" value="occludin/ELL-like"/>
    <property type="match status" value="1"/>
</dbReference>
<dbReference type="Proteomes" id="UP001652620">
    <property type="component" value="Chromosome 5"/>
</dbReference>
<feature type="compositionally biased region" description="Polar residues" evidence="8">
    <location>
        <begin position="1174"/>
        <end position="1185"/>
    </location>
</feature>
<feature type="compositionally biased region" description="Basic and acidic residues" evidence="8">
    <location>
        <begin position="1133"/>
        <end position="1147"/>
    </location>
</feature>
<dbReference type="RefSeq" id="XP_049314423.1">
    <property type="nucleotide sequence ID" value="XM_049458466.1"/>
</dbReference>
<feature type="compositionally biased region" description="Low complexity" evidence="8">
    <location>
        <begin position="352"/>
        <end position="371"/>
    </location>
</feature>
<evidence type="ECO:0000256" key="3">
    <source>
        <dbReference type="ARBA" id="ARBA00023015"/>
    </source>
</evidence>
<feature type="compositionally biased region" description="Polar residues" evidence="8">
    <location>
        <begin position="582"/>
        <end position="603"/>
    </location>
</feature>
<evidence type="ECO:0000256" key="7">
    <source>
        <dbReference type="SAM" id="Coils"/>
    </source>
</evidence>
<gene>
    <name evidence="11 12 13 14 15 16 17" type="primary">LOC105224266</name>
</gene>
<keyword evidence="11 12" id="KW-0648">Protein biosynthesis</keyword>
<dbReference type="GO" id="GO:0006368">
    <property type="term" value="P:transcription elongation by RNA polymerase II"/>
    <property type="evidence" value="ECO:0007669"/>
    <property type="project" value="InterPro"/>
</dbReference>
<evidence type="ECO:0000259" key="9">
    <source>
        <dbReference type="PROSITE" id="PS51980"/>
    </source>
</evidence>
<feature type="compositionally biased region" description="Basic and acidic residues" evidence="8">
    <location>
        <begin position="1186"/>
        <end position="1202"/>
    </location>
</feature>
<evidence type="ECO:0000256" key="5">
    <source>
        <dbReference type="ARBA" id="ARBA00023242"/>
    </source>
</evidence>
<feature type="compositionally biased region" description="Low complexity" evidence="8">
    <location>
        <begin position="1164"/>
        <end position="1173"/>
    </location>
</feature>